<evidence type="ECO:0000313" key="3">
    <source>
        <dbReference type="Proteomes" id="UP001500443"/>
    </source>
</evidence>
<feature type="signal peptide" evidence="1">
    <location>
        <begin position="1"/>
        <end position="21"/>
    </location>
</feature>
<sequence length="124" mass="13530">MGIRSVAARAAAVGMTLVAAAGITTATAEPASAHYSQCPADQFCYWDHSSYEGAFGYFRGSVSNVGDRMNDRMTSYWNRTNYWISVYEHSNYRECMLTIPPGGSSAAVAPQFNDKMTSFRLGAC</sequence>
<dbReference type="Proteomes" id="UP001500443">
    <property type="component" value="Unassembled WGS sequence"/>
</dbReference>
<keyword evidence="1" id="KW-0732">Signal</keyword>
<organism evidence="2 3">
    <name type="scientific">Streptomyces synnematoformans</name>
    <dbReference type="NCBI Taxonomy" id="415721"/>
    <lineage>
        <taxon>Bacteria</taxon>
        <taxon>Bacillati</taxon>
        <taxon>Actinomycetota</taxon>
        <taxon>Actinomycetes</taxon>
        <taxon>Kitasatosporales</taxon>
        <taxon>Streptomycetaceae</taxon>
        <taxon>Streptomyces</taxon>
    </lineage>
</organism>
<evidence type="ECO:0008006" key="4">
    <source>
        <dbReference type="Google" id="ProtNLM"/>
    </source>
</evidence>
<keyword evidence="3" id="KW-1185">Reference proteome</keyword>
<protein>
    <recommendedName>
        <fullName evidence="4">Peptidase inhibitor family I36</fullName>
    </recommendedName>
</protein>
<gene>
    <name evidence="2" type="ORF">GCM10009802_49830</name>
</gene>
<dbReference type="InterPro" id="IPR011024">
    <property type="entry name" value="G_crystallin-like"/>
</dbReference>
<reference evidence="3" key="1">
    <citation type="journal article" date="2019" name="Int. J. Syst. Evol. Microbiol.">
        <title>The Global Catalogue of Microorganisms (GCM) 10K type strain sequencing project: providing services to taxonomists for standard genome sequencing and annotation.</title>
        <authorList>
            <consortium name="The Broad Institute Genomics Platform"/>
            <consortium name="The Broad Institute Genome Sequencing Center for Infectious Disease"/>
            <person name="Wu L."/>
            <person name="Ma J."/>
        </authorList>
    </citation>
    <scope>NUCLEOTIDE SEQUENCE [LARGE SCALE GENOMIC DNA]</scope>
    <source>
        <strain evidence="3">JCM 15481</strain>
    </source>
</reference>
<dbReference type="Gene3D" id="2.60.20.10">
    <property type="entry name" value="Crystallins"/>
    <property type="match status" value="1"/>
</dbReference>
<comment type="caution">
    <text evidence="2">The sequence shown here is derived from an EMBL/GenBank/DDBJ whole genome shotgun (WGS) entry which is preliminary data.</text>
</comment>
<evidence type="ECO:0000313" key="2">
    <source>
        <dbReference type="EMBL" id="GAA2139791.1"/>
    </source>
</evidence>
<evidence type="ECO:0000256" key="1">
    <source>
        <dbReference type="SAM" id="SignalP"/>
    </source>
</evidence>
<proteinExistence type="predicted"/>
<dbReference type="RefSeq" id="WP_344292357.1">
    <property type="nucleotide sequence ID" value="NZ_BAAAPF010000212.1"/>
</dbReference>
<feature type="chain" id="PRO_5046533892" description="Peptidase inhibitor family I36" evidence="1">
    <location>
        <begin position="22"/>
        <end position="124"/>
    </location>
</feature>
<dbReference type="SUPFAM" id="SSF49695">
    <property type="entry name" value="gamma-Crystallin-like"/>
    <property type="match status" value="1"/>
</dbReference>
<name>A0ABP5L6D9_9ACTN</name>
<dbReference type="EMBL" id="BAAAPF010000212">
    <property type="protein sequence ID" value="GAA2139791.1"/>
    <property type="molecule type" value="Genomic_DNA"/>
</dbReference>
<accession>A0ABP5L6D9</accession>
<dbReference type="Pfam" id="PF03995">
    <property type="entry name" value="Inhibitor_I36"/>
    <property type="match status" value="1"/>
</dbReference>